<dbReference type="PROSITE" id="PS51257">
    <property type="entry name" value="PROKAR_LIPOPROTEIN"/>
    <property type="match status" value="1"/>
</dbReference>
<dbReference type="OrthoDB" id="1422031at2"/>
<evidence type="ECO:0000313" key="2">
    <source>
        <dbReference type="EMBL" id="CCH02277.1"/>
    </source>
</evidence>
<feature type="domain" description="Copper-binding protein MbnP-like" evidence="1">
    <location>
        <begin position="25"/>
        <end position="241"/>
    </location>
</feature>
<dbReference type="EMBL" id="HE796683">
    <property type="protein sequence ID" value="CCH02277.1"/>
    <property type="molecule type" value="Genomic_DNA"/>
</dbReference>
<accession>I0KDS4</accession>
<name>I0KDS4_9BACT</name>
<keyword evidence="3" id="KW-1185">Reference proteome</keyword>
<protein>
    <recommendedName>
        <fullName evidence="1">Copper-binding protein MbnP-like domain-containing protein</fullName>
    </recommendedName>
</protein>
<sequence length="267" mass="29201">MNRFYALLFVSLAIFSCKSSLDPGTGSLDLSLQHTVNGSPLVLTTKTYQNKAGESFVVSKFDYFLTNIRLLRTDGSAYTVPQDDSYFLVRSSDPTSQSMSLNNIPAGDYSQLEFMIGVDSLRNTADVSRRKGVLDPGSSHTSGMYWDWNTGYIHLKLEGTSPAAPVDATGNRNFRYHIGLFGGYQSRTLNNLRTVRVPLSSSGNTLNIGTDQRTRLVVLADAGKLFDGPTPISIAQYPDVMVSPVSATIANNYATMFSFGLSTLEQK</sequence>
<dbReference type="Proteomes" id="UP000011058">
    <property type="component" value="Chromosome"/>
</dbReference>
<gene>
    <name evidence="2" type="ORF">FAES_4277</name>
</gene>
<evidence type="ECO:0000313" key="3">
    <source>
        <dbReference type="Proteomes" id="UP000011058"/>
    </source>
</evidence>
<dbReference type="HOGENOM" id="CLU_069557_0_0_10"/>
<dbReference type="Pfam" id="PF20243">
    <property type="entry name" value="MbnP"/>
    <property type="match status" value="1"/>
</dbReference>
<dbReference type="RefSeq" id="WP_015333376.1">
    <property type="nucleotide sequence ID" value="NC_020054.1"/>
</dbReference>
<dbReference type="AlphaFoldDB" id="I0KDS4"/>
<proteinExistence type="predicted"/>
<organism evidence="2 3">
    <name type="scientific">Fibrella aestuarina BUZ 2</name>
    <dbReference type="NCBI Taxonomy" id="1166018"/>
    <lineage>
        <taxon>Bacteria</taxon>
        <taxon>Pseudomonadati</taxon>
        <taxon>Bacteroidota</taxon>
        <taxon>Cytophagia</taxon>
        <taxon>Cytophagales</taxon>
        <taxon>Spirosomataceae</taxon>
        <taxon>Fibrella</taxon>
    </lineage>
</organism>
<dbReference type="PATRIC" id="fig|1166018.3.peg.1235"/>
<reference evidence="2 3" key="1">
    <citation type="journal article" date="2012" name="J. Bacteriol.">
        <title>Genome Sequence of Fibrella aestuarina BUZ 2T, a Filamentous Marine Bacterium.</title>
        <authorList>
            <person name="Filippini M."/>
            <person name="Qi W."/>
            <person name="Blom J."/>
            <person name="Goesmann A."/>
            <person name="Smits T.H."/>
            <person name="Bagheri H.C."/>
        </authorList>
    </citation>
    <scope>NUCLEOTIDE SEQUENCE [LARGE SCALE GENOMIC DNA]</scope>
    <source>
        <strain evidence="3">BUZ 2T</strain>
    </source>
</reference>
<dbReference type="STRING" id="1166018.FAES_4277"/>
<dbReference type="eggNOG" id="ENOG502ZB53">
    <property type="taxonomic scope" value="Bacteria"/>
</dbReference>
<dbReference type="InterPro" id="IPR046863">
    <property type="entry name" value="MbnP-like_dom"/>
</dbReference>
<evidence type="ECO:0000259" key="1">
    <source>
        <dbReference type="Pfam" id="PF20243"/>
    </source>
</evidence>
<dbReference type="KEGG" id="fae:FAES_4277"/>